<evidence type="ECO:0000313" key="4">
    <source>
        <dbReference type="Proteomes" id="UP000824176"/>
    </source>
</evidence>
<organism evidence="3 4">
    <name type="scientific">Candidatus Mucispirillum faecigallinarum</name>
    <dbReference type="NCBI Taxonomy" id="2838699"/>
    <lineage>
        <taxon>Bacteria</taxon>
        <taxon>Pseudomonadati</taxon>
        <taxon>Deferribacterota</taxon>
        <taxon>Deferribacteres</taxon>
        <taxon>Deferribacterales</taxon>
        <taxon>Mucispirillaceae</taxon>
        <taxon>Mucispirillum</taxon>
    </lineage>
</organism>
<gene>
    <name evidence="3" type="ORF">H9804_05500</name>
</gene>
<feature type="domain" description="Type III secretion system flagellar brake protein YcgR PilZN" evidence="2">
    <location>
        <begin position="22"/>
        <end position="93"/>
    </location>
</feature>
<name>A0A9D2KCV7_9BACT</name>
<dbReference type="Proteomes" id="UP000824176">
    <property type="component" value="Unassembled WGS sequence"/>
</dbReference>
<protein>
    <submittedName>
        <fullName evidence="3">PilZ domain-containing protein</fullName>
    </submittedName>
</protein>
<comment type="caution">
    <text evidence="3">The sequence shown here is derived from an EMBL/GenBank/DDBJ whole genome shotgun (WGS) entry which is preliminary data.</text>
</comment>
<evidence type="ECO:0000259" key="1">
    <source>
        <dbReference type="Pfam" id="PF07238"/>
    </source>
</evidence>
<dbReference type="GO" id="GO:0035438">
    <property type="term" value="F:cyclic-di-GMP binding"/>
    <property type="evidence" value="ECO:0007669"/>
    <property type="project" value="InterPro"/>
</dbReference>
<dbReference type="AlphaFoldDB" id="A0A9D2KCV7"/>
<dbReference type="EMBL" id="DXAQ01000086">
    <property type="protein sequence ID" value="HIZ89378.1"/>
    <property type="molecule type" value="Genomic_DNA"/>
</dbReference>
<reference evidence="3" key="2">
    <citation type="submission" date="2021-04" db="EMBL/GenBank/DDBJ databases">
        <authorList>
            <person name="Gilroy R."/>
        </authorList>
    </citation>
    <scope>NUCLEOTIDE SEQUENCE</scope>
    <source>
        <strain evidence="3">ChiW4-1371</strain>
    </source>
</reference>
<evidence type="ECO:0000259" key="2">
    <source>
        <dbReference type="Pfam" id="PF12945"/>
    </source>
</evidence>
<sequence>METITAVKKYLQPDLQLWVAVSGTKRLFFTKISDVYETSFTILPPTDNGEKLIVTKKTVLEFMFVKESGKYFFTTTPIGIIKDNITLIAVELPETLQRNEMRAFYRVEMLRRLPVKIVSMAHTNTDYKKNDIVTMICTDLSGGGMKLVSPLCLDKEDILDIDLSGLVEGLDSVRARVIRYIDLEEEGHAVGVMFTSLSEPDRDKIIRCVFQRQHNKERLEDNFRRKNVF</sequence>
<evidence type="ECO:0000313" key="3">
    <source>
        <dbReference type="EMBL" id="HIZ89378.1"/>
    </source>
</evidence>
<dbReference type="InterPro" id="IPR009875">
    <property type="entry name" value="PilZ_domain"/>
</dbReference>
<feature type="domain" description="PilZ" evidence="1">
    <location>
        <begin position="105"/>
        <end position="211"/>
    </location>
</feature>
<proteinExistence type="predicted"/>
<dbReference type="InterPro" id="IPR009926">
    <property type="entry name" value="T3SS_YcgR_PilZN"/>
</dbReference>
<reference evidence="3" key="1">
    <citation type="journal article" date="2021" name="PeerJ">
        <title>Extensive microbial diversity within the chicken gut microbiome revealed by metagenomics and culture.</title>
        <authorList>
            <person name="Gilroy R."/>
            <person name="Ravi A."/>
            <person name="Getino M."/>
            <person name="Pursley I."/>
            <person name="Horton D.L."/>
            <person name="Alikhan N.F."/>
            <person name="Baker D."/>
            <person name="Gharbi K."/>
            <person name="Hall N."/>
            <person name="Watson M."/>
            <person name="Adriaenssens E.M."/>
            <person name="Foster-Nyarko E."/>
            <person name="Jarju S."/>
            <person name="Secka A."/>
            <person name="Antonio M."/>
            <person name="Oren A."/>
            <person name="Chaudhuri R.R."/>
            <person name="La Ragione R."/>
            <person name="Hildebrand F."/>
            <person name="Pallen M.J."/>
        </authorList>
    </citation>
    <scope>NUCLEOTIDE SEQUENCE</scope>
    <source>
        <strain evidence="3">ChiW4-1371</strain>
    </source>
</reference>
<dbReference type="Gene3D" id="2.40.10.220">
    <property type="entry name" value="predicted glycosyltransferase like domains"/>
    <property type="match status" value="1"/>
</dbReference>
<accession>A0A9D2KCV7</accession>
<dbReference type="Pfam" id="PF12945">
    <property type="entry name" value="PilZNR"/>
    <property type="match status" value="1"/>
</dbReference>
<dbReference type="Pfam" id="PF07238">
    <property type="entry name" value="PilZ"/>
    <property type="match status" value="1"/>
</dbReference>